<gene>
    <name evidence="2" type="ORF">S06H3_43393</name>
</gene>
<name>X1NNP3_9ZZZZ</name>
<organism evidence="2">
    <name type="scientific">marine sediment metagenome</name>
    <dbReference type="NCBI Taxonomy" id="412755"/>
    <lineage>
        <taxon>unclassified sequences</taxon>
        <taxon>metagenomes</taxon>
        <taxon>ecological metagenomes</taxon>
    </lineage>
</organism>
<protein>
    <submittedName>
        <fullName evidence="2">Uncharacterized protein</fullName>
    </submittedName>
</protein>
<reference evidence="2" key="1">
    <citation type="journal article" date="2014" name="Front. Microbiol.">
        <title>High frequency of phylogenetically diverse reductive dehalogenase-homologous genes in deep subseafloor sedimentary metagenomes.</title>
        <authorList>
            <person name="Kawai M."/>
            <person name="Futagami T."/>
            <person name="Toyoda A."/>
            <person name="Takaki Y."/>
            <person name="Nishi S."/>
            <person name="Hori S."/>
            <person name="Arai W."/>
            <person name="Tsubouchi T."/>
            <person name="Morono Y."/>
            <person name="Uchiyama I."/>
            <person name="Ito T."/>
            <person name="Fujiyama A."/>
            <person name="Inagaki F."/>
            <person name="Takami H."/>
        </authorList>
    </citation>
    <scope>NUCLEOTIDE SEQUENCE</scope>
    <source>
        <strain evidence="2">Expedition CK06-06</strain>
    </source>
</reference>
<feature type="compositionally biased region" description="Basic and acidic residues" evidence="1">
    <location>
        <begin position="90"/>
        <end position="108"/>
    </location>
</feature>
<proteinExistence type="predicted"/>
<dbReference type="EMBL" id="BARV01026915">
    <property type="protein sequence ID" value="GAI45632.1"/>
    <property type="molecule type" value="Genomic_DNA"/>
</dbReference>
<feature type="non-terminal residue" evidence="2">
    <location>
        <position position="170"/>
    </location>
</feature>
<comment type="caution">
    <text evidence="2">The sequence shown here is derived from an EMBL/GenBank/DDBJ whole genome shotgun (WGS) entry which is preliminary data.</text>
</comment>
<feature type="compositionally biased region" description="Basic and acidic residues" evidence="1">
    <location>
        <begin position="66"/>
        <end position="79"/>
    </location>
</feature>
<accession>X1NNP3</accession>
<feature type="compositionally biased region" description="Basic and acidic residues" evidence="1">
    <location>
        <begin position="1"/>
        <end position="24"/>
    </location>
</feature>
<dbReference type="AlphaFoldDB" id="X1NNP3"/>
<evidence type="ECO:0000256" key="1">
    <source>
        <dbReference type="SAM" id="MobiDB-lite"/>
    </source>
</evidence>
<evidence type="ECO:0000313" key="2">
    <source>
        <dbReference type="EMBL" id="GAI45632.1"/>
    </source>
</evidence>
<feature type="compositionally biased region" description="Polar residues" evidence="1">
    <location>
        <begin position="25"/>
        <end position="40"/>
    </location>
</feature>
<feature type="compositionally biased region" description="Polar residues" evidence="1">
    <location>
        <begin position="54"/>
        <end position="65"/>
    </location>
</feature>
<feature type="region of interest" description="Disordered" evidence="1">
    <location>
        <begin position="1"/>
        <end position="111"/>
    </location>
</feature>
<sequence length="170" mass="19337">MSNETRSSRDVKCESEEENSRDPSRNQSISERQQESNYPTDNGEIENTKDSDRTLLQNGQEQSNSESRDLEEVKRDTKPRQSIRQTSDGVLREGDGIRNDSEGLRQQENKSNNSNIRYFSMFTGVGGFELGLERANDNKSKITRYETKINSPCNTPKPLQRATFSCVGMS</sequence>